<keyword evidence="4 8" id="KW-0808">Transferase</keyword>
<reference evidence="10" key="2">
    <citation type="submission" date="2021-04" db="EMBL/GenBank/DDBJ databases">
        <authorList>
            <person name="Gilroy R."/>
        </authorList>
    </citation>
    <scope>NUCLEOTIDE SEQUENCE</scope>
    <source>
        <strain evidence="10">CHK199-9574</strain>
    </source>
</reference>
<dbReference type="Gene3D" id="3.40.50.880">
    <property type="match status" value="1"/>
</dbReference>
<feature type="site" description="Important for acyl-CoA specificity" evidence="8">
    <location>
        <position position="111"/>
    </location>
</feature>
<feature type="active site" description="Acyl-thioester intermediate" evidence="8 9">
    <location>
        <position position="142"/>
    </location>
</feature>
<dbReference type="FunFam" id="3.40.50.880:FF:000004">
    <property type="entry name" value="Homoserine O-succinyltransferase"/>
    <property type="match status" value="1"/>
</dbReference>
<evidence type="ECO:0000256" key="5">
    <source>
        <dbReference type="ARBA" id="ARBA00023167"/>
    </source>
</evidence>
<dbReference type="EC" id="2.3.1.31" evidence="8"/>
<feature type="active site" evidence="8">
    <location>
        <position position="238"/>
    </location>
</feature>
<dbReference type="CDD" id="cd03131">
    <property type="entry name" value="GATase1_HTS"/>
    <property type="match status" value="1"/>
</dbReference>
<dbReference type="PANTHER" id="PTHR20919:SF0">
    <property type="entry name" value="HOMOSERINE O-SUCCINYLTRANSFERASE"/>
    <property type="match status" value="1"/>
</dbReference>
<dbReference type="Proteomes" id="UP000824135">
    <property type="component" value="Unassembled WGS sequence"/>
</dbReference>
<dbReference type="GO" id="GO:0008899">
    <property type="term" value="F:homoserine O-succinyltransferase activity"/>
    <property type="evidence" value="ECO:0007669"/>
    <property type="project" value="UniProtKB-UniRule"/>
</dbReference>
<organism evidence="10 11">
    <name type="scientific">Candidatus Borkfalkia excrementavium</name>
    <dbReference type="NCBI Taxonomy" id="2838505"/>
    <lineage>
        <taxon>Bacteria</taxon>
        <taxon>Bacillati</taxon>
        <taxon>Bacillota</taxon>
        <taxon>Clostridia</taxon>
        <taxon>Christensenellales</taxon>
        <taxon>Christensenellaceae</taxon>
        <taxon>Candidatus Borkfalkia</taxon>
    </lineage>
</organism>
<dbReference type="GO" id="GO:0004414">
    <property type="term" value="F:homoserine O-acetyltransferase activity"/>
    <property type="evidence" value="ECO:0007669"/>
    <property type="project" value="UniProtKB-EC"/>
</dbReference>
<evidence type="ECO:0000256" key="6">
    <source>
        <dbReference type="ARBA" id="ARBA00023315"/>
    </source>
</evidence>
<comment type="subcellular location">
    <subcellularLocation>
        <location evidence="1 8">Cytoplasm</location>
    </subcellularLocation>
</comment>
<feature type="binding site" evidence="8">
    <location>
        <position position="193"/>
    </location>
    <ligand>
        <name>substrate</name>
    </ligand>
</feature>
<comment type="caution">
    <text evidence="8">Lacks conserved residue(s) required for the propagation of feature annotation.</text>
</comment>
<feature type="binding site" evidence="8">
    <location>
        <position position="250"/>
    </location>
    <ligand>
        <name>substrate</name>
    </ligand>
</feature>
<feature type="binding site" evidence="8">
    <location>
        <position position="163"/>
    </location>
    <ligand>
        <name>substrate</name>
    </ligand>
</feature>
<reference evidence="10" key="1">
    <citation type="journal article" date="2021" name="PeerJ">
        <title>Extensive microbial diversity within the chicken gut microbiome revealed by metagenomics and culture.</title>
        <authorList>
            <person name="Gilroy R."/>
            <person name="Ravi A."/>
            <person name="Getino M."/>
            <person name="Pursley I."/>
            <person name="Horton D.L."/>
            <person name="Alikhan N.F."/>
            <person name="Baker D."/>
            <person name="Gharbi K."/>
            <person name="Hall N."/>
            <person name="Watson M."/>
            <person name="Adriaenssens E.M."/>
            <person name="Foster-Nyarko E."/>
            <person name="Jarju S."/>
            <person name="Secka A."/>
            <person name="Antonio M."/>
            <person name="Oren A."/>
            <person name="Chaudhuri R.R."/>
            <person name="La Ragione R."/>
            <person name="Hildebrand F."/>
            <person name="Pallen M.J."/>
        </authorList>
    </citation>
    <scope>NUCLEOTIDE SEQUENCE</scope>
    <source>
        <strain evidence="10">CHK199-9574</strain>
    </source>
</reference>
<gene>
    <name evidence="10" type="primary">metA</name>
    <name evidence="8" type="synonym">metAA</name>
    <name evidence="10" type="ORF">H9728_01220</name>
</gene>
<dbReference type="GO" id="GO:0005737">
    <property type="term" value="C:cytoplasm"/>
    <property type="evidence" value="ECO:0007669"/>
    <property type="project" value="UniProtKB-SubCell"/>
</dbReference>
<accession>A0A9D2CG12</accession>
<name>A0A9D2CG12_9FIRM</name>
<evidence type="ECO:0000256" key="8">
    <source>
        <dbReference type="HAMAP-Rule" id="MF_00295"/>
    </source>
</evidence>
<dbReference type="InterPro" id="IPR033752">
    <property type="entry name" value="MetA_family"/>
</dbReference>
<evidence type="ECO:0000313" key="11">
    <source>
        <dbReference type="Proteomes" id="UP000824135"/>
    </source>
</evidence>
<dbReference type="GO" id="GO:0019281">
    <property type="term" value="P:L-methionine biosynthetic process from homoserine via O-succinyl-L-homoserine and cystathionine"/>
    <property type="evidence" value="ECO:0007669"/>
    <property type="project" value="InterPro"/>
</dbReference>
<dbReference type="InterPro" id="IPR005697">
    <property type="entry name" value="HST_MetA"/>
</dbReference>
<evidence type="ECO:0000256" key="1">
    <source>
        <dbReference type="ARBA" id="ARBA00004496"/>
    </source>
</evidence>
<keyword evidence="5 8" id="KW-0486">Methionine biosynthesis</keyword>
<comment type="pathway">
    <text evidence="8">Amino-acid biosynthesis; L-methionine biosynthesis via de novo pathway; O-acetyl-L-homoserine from L-homoserine: step 1/1.</text>
</comment>
<comment type="caution">
    <text evidence="10">The sequence shown here is derived from an EMBL/GenBank/DDBJ whole genome shotgun (WGS) entry which is preliminary data.</text>
</comment>
<comment type="function">
    <text evidence="8">Transfers an acetyl group from acetyl-CoA to L-homoserine, forming acetyl-L-homoserine.</text>
</comment>
<sequence length="301" mass="35320">MPIVISKDIPAFSALKEENIFVMNDERAFTQDIRPLEIAILNLMPTKVETETQFMRLLSNSPLQVNITLLYTETYKSKNTAAAHLEKFYKKFDDIKDKHFDGMIITGAPVETMPFEEVKYWDELKKIFDFADKQVTSTIYICWGAQAALYYYYGVDKKLLPEKLFGVFPHKKYIEQHDPLLKGIDDVFYVPHSRHTTVDMEDVKKIDDLIILSESEYTGLSIAKSRDNKKIFLTGHMEYDRFTLKTEYERDLAKGLKIKPPFNYFTDDTHTDVKVTWTSAANLFYTNWLNYYVYQVTPFKF</sequence>
<keyword evidence="6 8" id="KW-0012">Acyltransferase</keyword>
<protein>
    <recommendedName>
        <fullName evidence="8">Homoserine O-acetyltransferase</fullName>
        <shortName evidence="8">HAT</shortName>
        <ecNumber evidence="8">2.3.1.31</ecNumber>
    </recommendedName>
    <alternativeName>
        <fullName evidence="8">Homoserine transacetylase</fullName>
        <shortName evidence="8">HTA</shortName>
    </alternativeName>
</protein>
<keyword evidence="3 8" id="KW-0028">Amino-acid biosynthesis</keyword>
<evidence type="ECO:0000256" key="7">
    <source>
        <dbReference type="ARBA" id="ARBA00049043"/>
    </source>
</evidence>
<keyword evidence="2 8" id="KW-0963">Cytoplasm</keyword>
<dbReference type="NCBIfam" id="TIGR01001">
    <property type="entry name" value="metA"/>
    <property type="match status" value="1"/>
</dbReference>
<dbReference type="SUPFAM" id="SSF52317">
    <property type="entry name" value="Class I glutamine amidotransferase-like"/>
    <property type="match status" value="1"/>
</dbReference>
<dbReference type="AlphaFoldDB" id="A0A9D2CG12"/>
<feature type="active site" description="Proton acceptor" evidence="8">
    <location>
        <position position="236"/>
    </location>
</feature>
<evidence type="ECO:0000313" key="10">
    <source>
        <dbReference type="EMBL" id="HIY77642.1"/>
    </source>
</evidence>
<evidence type="ECO:0000256" key="4">
    <source>
        <dbReference type="ARBA" id="ARBA00022679"/>
    </source>
</evidence>
<dbReference type="PIRSF" id="PIRSF000450">
    <property type="entry name" value="H_ser_succinyltr"/>
    <property type="match status" value="1"/>
</dbReference>
<dbReference type="InterPro" id="IPR029062">
    <property type="entry name" value="Class_I_gatase-like"/>
</dbReference>
<proteinExistence type="inferred from homology"/>
<feature type="site" description="Important for substrate specificity" evidence="8">
    <location>
        <position position="193"/>
    </location>
</feature>
<evidence type="ECO:0000256" key="9">
    <source>
        <dbReference type="PIRSR" id="PIRSR000450-1"/>
    </source>
</evidence>
<dbReference type="PANTHER" id="PTHR20919">
    <property type="entry name" value="HOMOSERINE O-SUCCINYLTRANSFERASE"/>
    <property type="match status" value="1"/>
</dbReference>
<comment type="catalytic activity">
    <reaction evidence="7 8">
        <text>L-homoserine + acetyl-CoA = O-acetyl-L-homoserine + CoA</text>
        <dbReference type="Rhea" id="RHEA:13701"/>
        <dbReference type="ChEBI" id="CHEBI:57287"/>
        <dbReference type="ChEBI" id="CHEBI:57288"/>
        <dbReference type="ChEBI" id="CHEBI:57476"/>
        <dbReference type="ChEBI" id="CHEBI:57716"/>
        <dbReference type="EC" id="2.3.1.31"/>
    </reaction>
</comment>
<evidence type="ECO:0000256" key="3">
    <source>
        <dbReference type="ARBA" id="ARBA00022605"/>
    </source>
</evidence>
<dbReference type="HAMAP" id="MF_00295">
    <property type="entry name" value="MetA_acyltransf"/>
    <property type="match status" value="1"/>
</dbReference>
<comment type="similarity">
    <text evidence="8">Belongs to the MetA family.</text>
</comment>
<dbReference type="EMBL" id="DXCO01000009">
    <property type="protein sequence ID" value="HIY77642.1"/>
    <property type="molecule type" value="Genomic_DNA"/>
</dbReference>
<evidence type="ECO:0000256" key="2">
    <source>
        <dbReference type="ARBA" id="ARBA00022490"/>
    </source>
</evidence>
<dbReference type="Pfam" id="PF04204">
    <property type="entry name" value="HTS"/>
    <property type="match status" value="1"/>
</dbReference>